<dbReference type="EMBL" id="GETE01001097">
    <property type="protein sequence ID" value="JAT78783.1"/>
    <property type="molecule type" value="Transcribed_RNA"/>
</dbReference>
<name>A0A1D2AIG9_ORNBR</name>
<evidence type="ECO:0000313" key="2">
    <source>
        <dbReference type="EMBL" id="JAT78783.1"/>
    </source>
</evidence>
<feature type="non-terminal residue" evidence="2">
    <location>
        <position position="1"/>
    </location>
</feature>
<organism evidence="2">
    <name type="scientific">Ornithodoros brasiliensis</name>
    <name type="common">Mouro tick</name>
    <dbReference type="NCBI Taxonomy" id="888526"/>
    <lineage>
        <taxon>Eukaryota</taxon>
        <taxon>Metazoa</taxon>
        <taxon>Ecdysozoa</taxon>
        <taxon>Arthropoda</taxon>
        <taxon>Chelicerata</taxon>
        <taxon>Arachnida</taxon>
        <taxon>Acari</taxon>
        <taxon>Parasitiformes</taxon>
        <taxon>Ixodida</taxon>
        <taxon>Ixodoidea</taxon>
        <taxon>Argasidae</taxon>
        <taxon>Ornithodorinae</taxon>
        <taxon>Ornithodoros</taxon>
    </lineage>
</organism>
<dbReference type="AlphaFoldDB" id="A0A1D2AIG9"/>
<proteinExistence type="predicted"/>
<sequence length="65" mass="6680">VLAHYVTVSTIGAHVIISMTTGSPVVLPGRQPVGKHGPVSTSSPHCPAPPSAAPSKSHIFFKILL</sequence>
<accession>A0A1D2AIG9</accession>
<feature type="region of interest" description="Disordered" evidence="1">
    <location>
        <begin position="28"/>
        <end position="52"/>
    </location>
</feature>
<evidence type="ECO:0000256" key="1">
    <source>
        <dbReference type="SAM" id="MobiDB-lite"/>
    </source>
</evidence>
<protein>
    <submittedName>
        <fullName evidence="2">Uncharacterized protein</fullName>
    </submittedName>
</protein>
<reference evidence="2" key="1">
    <citation type="submission" date="2016-07" db="EMBL/GenBank/DDBJ databases">
        <title>Salivary Glands transcriptome analysis on engorged females of Ornithodoros brasiliensis (Acari:Argasidae).</title>
        <authorList>
            <person name="Simons S.M."/>
            <person name="Carvalho E."/>
            <person name="Junqueira-de-Azevedo I."/>
            <person name="Ho P.L."/>
            <person name="Giovanni D."/>
            <person name="Mendonca R."/>
            <person name="Onofrio V."/>
            <person name="Landulfo G."/>
            <person name="Ramirez D."/>
            <person name="Barros-Battesti D."/>
        </authorList>
    </citation>
    <scope>NUCLEOTIDE SEQUENCE</scope>
    <source>
        <strain evidence="2">Female</strain>
        <tissue evidence="2">Salivary gland</tissue>
    </source>
</reference>